<protein>
    <submittedName>
        <fullName evidence="2">Phage tail protein</fullName>
    </submittedName>
</protein>
<feature type="domain" description="Minor tail T" evidence="1">
    <location>
        <begin position="22"/>
        <end position="94"/>
    </location>
</feature>
<proteinExistence type="predicted"/>
<organism evidence="2 3">
    <name type="scientific">Vibrio ziniensis</name>
    <dbReference type="NCBI Taxonomy" id="2711221"/>
    <lineage>
        <taxon>Bacteria</taxon>
        <taxon>Pseudomonadati</taxon>
        <taxon>Pseudomonadota</taxon>
        <taxon>Gammaproteobacteria</taxon>
        <taxon>Vibrionales</taxon>
        <taxon>Vibrionaceae</taxon>
        <taxon>Vibrio</taxon>
    </lineage>
</organism>
<evidence type="ECO:0000313" key="3">
    <source>
        <dbReference type="Proteomes" id="UP000503003"/>
    </source>
</evidence>
<name>A0A6G7CM99_9VIBR</name>
<dbReference type="AlphaFoldDB" id="A0A6G7CM99"/>
<gene>
    <name evidence="2" type="ORF">G5S32_05360</name>
</gene>
<sequence>MAREFNVLCWRSALASISGEAVVEWQEYFATHGFSFEMDNWRFAVACASNWNITAMAAGIKLDTPASPSDFFPNPEPTEPVEYDDEQLMAMSASAGGVRFEYPSS</sequence>
<dbReference type="InterPro" id="IPR009350">
    <property type="entry name" value="Phage_tail_T"/>
</dbReference>
<dbReference type="EMBL" id="CP049331">
    <property type="protein sequence ID" value="QIH43173.1"/>
    <property type="molecule type" value="Genomic_DNA"/>
</dbReference>
<dbReference type="KEGG" id="vzi:G5S32_05360"/>
<evidence type="ECO:0000259" key="1">
    <source>
        <dbReference type="Pfam" id="PF06223"/>
    </source>
</evidence>
<dbReference type="Pfam" id="PF06223">
    <property type="entry name" value="Phage_tail_T"/>
    <property type="match status" value="1"/>
</dbReference>
<accession>A0A6G7CM99</accession>
<evidence type="ECO:0000313" key="2">
    <source>
        <dbReference type="EMBL" id="QIH43173.1"/>
    </source>
</evidence>
<dbReference type="Proteomes" id="UP000503003">
    <property type="component" value="Chromosome 1"/>
</dbReference>
<keyword evidence="3" id="KW-1185">Reference proteome</keyword>
<reference evidence="2 3" key="1">
    <citation type="submission" date="2020-02" db="EMBL/GenBank/DDBJ databases">
        <title>A complete genome of a marine bacterium Vibrio sp. ZWAL4003 isolated from the mangrove sediment with the ability to degrade polysaccharides.</title>
        <authorList>
            <person name="Wu J."/>
            <person name="Qu W."/>
            <person name="Zeng R."/>
        </authorList>
    </citation>
    <scope>NUCLEOTIDE SEQUENCE [LARGE SCALE GENOMIC DNA]</scope>
    <source>
        <strain evidence="2 3">ZWAL4003</strain>
    </source>
</reference>